<evidence type="ECO:0000313" key="2">
    <source>
        <dbReference type="Proteomes" id="UP001143856"/>
    </source>
</evidence>
<evidence type="ECO:0000313" key="1">
    <source>
        <dbReference type="EMBL" id="KAJ2986558.1"/>
    </source>
</evidence>
<organism evidence="1 2">
    <name type="scientific">Xylaria curta</name>
    <dbReference type="NCBI Taxonomy" id="42375"/>
    <lineage>
        <taxon>Eukaryota</taxon>
        <taxon>Fungi</taxon>
        <taxon>Dikarya</taxon>
        <taxon>Ascomycota</taxon>
        <taxon>Pezizomycotina</taxon>
        <taxon>Sordariomycetes</taxon>
        <taxon>Xylariomycetidae</taxon>
        <taxon>Xylariales</taxon>
        <taxon>Xylariaceae</taxon>
        <taxon>Xylaria</taxon>
    </lineage>
</organism>
<dbReference type="Proteomes" id="UP001143856">
    <property type="component" value="Unassembled WGS sequence"/>
</dbReference>
<dbReference type="EMBL" id="JAPDGR010000928">
    <property type="protein sequence ID" value="KAJ2986558.1"/>
    <property type="molecule type" value="Genomic_DNA"/>
</dbReference>
<name>A0ACC1P4R3_9PEZI</name>
<accession>A0ACC1P4R3</accession>
<protein>
    <submittedName>
        <fullName evidence="1">Uncharacterized protein</fullName>
    </submittedName>
</protein>
<comment type="caution">
    <text evidence="1">The sequence shown here is derived from an EMBL/GenBank/DDBJ whole genome shotgun (WGS) entry which is preliminary data.</text>
</comment>
<gene>
    <name evidence="1" type="ORF">NUW58_g4966</name>
</gene>
<keyword evidence="2" id="KW-1185">Reference proteome</keyword>
<proteinExistence type="predicted"/>
<reference evidence="1" key="1">
    <citation type="submission" date="2022-10" db="EMBL/GenBank/DDBJ databases">
        <title>Genome Sequence of Xylaria curta.</title>
        <authorList>
            <person name="Buettner E."/>
        </authorList>
    </citation>
    <scope>NUCLEOTIDE SEQUENCE</scope>
    <source>
        <strain evidence="1">Babe10</strain>
    </source>
</reference>
<sequence length="377" mass="40984">MLVGPNHEIAWAQSWAKAGGNLGTTVLCPTTDALISVLGVAVGRRAGGVGSAVGIHSHGANDSSVANNTLGFSKIFAIGLPERTDKRDAFALTSALTGFHVEFMDGVRGESIPDQAVPPGVDREALMETNLGSWRGHMNVIRRQGPTQKPVDEDLESALIIEDDMDWDVRLKTQLKQIAQGARYFMPSSKVSSSPYGDSWDVLWLGHCGEIFPEQLPENKGKPGHPKYTILNDKTVPPRHKLTGLVDFASYPEFTRWVHVSGGPICSFAYALSQSGARKVLFDLSIDRLGGPFDNALAGFCRDGASGNTDGLQARCLSVTPPVFFHHRAKGRLSSDSDIQGFTSTDVREKGTTENIMWSARNNLRNMMLGLEMENQF</sequence>